<dbReference type="RefSeq" id="WP_345920865.1">
    <property type="nucleotide sequence ID" value="NZ_JBDIVE010000010.1"/>
</dbReference>
<dbReference type="NCBIfam" id="TIGR03605">
    <property type="entry name" value="antibiot_sagB"/>
    <property type="match status" value="1"/>
</dbReference>
<proteinExistence type="predicted"/>
<sequence length="532" mass="59288">MLDENLHTILAYHQRSKHTLERYAAGPETLDWDMQPDPFRRFAGSAVETLPLFADALPYSWAELFASGRIAPQCFSRESLGALLELSFGLSAWKQYGPDRWALRCNPSSGNLHPTEAYVIAHEVAGLPDGLWHYAPREHELELRAGLRPGLPQARPHLWIALSSVMWREAWKYGERAFRYCQLDTGHAIAALRYAAALLGWQARVIPLDTPTLGALIGTDRDSDFAGAEAEEPELLIELYPAGASLLAPLDWIAPGTWTGKASRLDPGRRLYQWPVIEQVAEATRHQLPITERPRAAPPTTTQPRLHADTAAATLIRQRRSAQHFERRASMPLASFLAMARSLLDDALPFDVWPHDARIHPVFFVHRVEGLQSGAWVLPRSRRGEQVLRATLAADMKWLPLGGEAELPLYLLADTALATTLRTLCCHQSIGADACFAVAMLAEFSTTLQEDPADYRRLFQEAGLLGQVLYMEAEAHGFRGTGIGCYFDDALHDLLGIRDQKLQSLYHFTVGVPLVDSRITTEAPYPARSAEE</sequence>
<dbReference type="EMBL" id="JBDIVE010000010">
    <property type="protein sequence ID" value="MEN3070090.1"/>
    <property type="molecule type" value="Genomic_DNA"/>
</dbReference>
<organism evidence="2 3">
    <name type="scientific">Uliginosibacterium sediminicola</name>
    <dbReference type="NCBI Taxonomy" id="2024550"/>
    <lineage>
        <taxon>Bacteria</taxon>
        <taxon>Pseudomonadati</taxon>
        <taxon>Pseudomonadota</taxon>
        <taxon>Betaproteobacteria</taxon>
        <taxon>Rhodocyclales</taxon>
        <taxon>Zoogloeaceae</taxon>
        <taxon>Uliginosibacterium</taxon>
    </lineage>
</organism>
<dbReference type="Pfam" id="PF00881">
    <property type="entry name" value="Nitroreductase"/>
    <property type="match status" value="1"/>
</dbReference>
<dbReference type="SUPFAM" id="SSF55469">
    <property type="entry name" value="FMN-dependent nitroreductase-like"/>
    <property type="match status" value="2"/>
</dbReference>
<feature type="domain" description="Nitroreductase" evidence="1">
    <location>
        <begin position="426"/>
        <end position="511"/>
    </location>
</feature>
<protein>
    <submittedName>
        <fullName evidence="2">SagB family peptide dehydrogenase</fullName>
    </submittedName>
</protein>
<evidence type="ECO:0000259" key="1">
    <source>
        <dbReference type="Pfam" id="PF00881"/>
    </source>
</evidence>
<dbReference type="PANTHER" id="PTHR42741:SF3">
    <property type="entry name" value="NITROREDUCTASE FAMILY PROTEIN"/>
    <property type="match status" value="1"/>
</dbReference>
<gene>
    <name evidence="2" type="ORF">ABDB84_16525</name>
</gene>
<dbReference type="PANTHER" id="PTHR42741">
    <property type="entry name" value="NITROREDUCTASE FAMILY PROTEIN"/>
    <property type="match status" value="1"/>
</dbReference>
<dbReference type="Proteomes" id="UP001410394">
    <property type="component" value="Unassembled WGS sequence"/>
</dbReference>
<name>A0ABU9Z2A2_9RHOO</name>
<dbReference type="InterPro" id="IPR000415">
    <property type="entry name" value="Nitroreductase-like"/>
</dbReference>
<comment type="caution">
    <text evidence="2">The sequence shown here is derived from an EMBL/GenBank/DDBJ whole genome shotgun (WGS) entry which is preliminary data.</text>
</comment>
<evidence type="ECO:0000313" key="3">
    <source>
        <dbReference type="Proteomes" id="UP001410394"/>
    </source>
</evidence>
<dbReference type="InterPro" id="IPR029479">
    <property type="entry name" value="Nitroreductase"/>
</dbReference>
<dbReference type="Gene3D" id="3.40.109.10">
    <property type="entry name" value="NADH Oxidase"/>
    <property type="match status" value="2"/>
</dbReference>
<dbReference type="InterPro" id="IPR020051">
    <property type="entry name" value="SagB-type_dehydrogenase"/>
</dbReference>
<evidence type="ECO:0000313" key="2">
    <source>
        <dbReference type="EMBL" id="MEN3070090.1"/>
    </source>
</evidence>
<reference evidence="2 3" key="1">
    <citation type="journal article" date="2018" name="Int. J. Syst. Evol. Microbiol.">
        <title>Uliginosibacterium sediminicola sp. nov., isolated from freshwater sediment.</title>
        <authorList>
            <person name="Hwang W.M."/>
            <person name="Kim S.M."/>
            <person name="Kang K."/>
            <person name="Ahn T.Y."/>
        </authorList>
    </citation>
    <scope>NUCLEOTIDE SEQUENCE [LARGE SCALE GENOMIC DNA]</scope>
    <source>
        <strain evidence="2 3">M1-21</strain>
    </source>
</reference>
<dbReference type="CDD" id="cd02142">
    <property type="entry name" value="McbC_SagB-like_oxidoreductase"/>
    <property type="match status" value="1"/>
</dbReference>
<accession>A0ABU9Z2A2</accession>
<keyword evidence="3" id="KW-1185">Reference proteome</keyword>